<feature type="transmembrane region" description="Helical" evidence="1">
    <location>
        <begin position="6"/>
        <end position="25"/>
    </location>
</feature>
<comment type="caution">
    <text evidence="3">The sequence shown here is derived from an EMBL/GenBank/DDBJ whole genome shotgun (WGS) entry which is preliminary data.</text>
</comment>
<dbReference type="InterPro" id="IPR006068">
    <property type="entry name" value="ATPase_P-typ_cation-transptr_C"/>
</dbReference>
<accession>K1RRR4</accession>
<feature type="transmembrane region" description="Helical" evidence="1">
    <location>
        <begin position="101"/>
        <end position="119"/>
    </location>
</feature>
<evidence type="ECO:0000313" key="3">
    <source>
        <dbReference type="EMBL" id="EKC48078.1"/>
    </source>
</evidence>
<keyword evidence="1" id="KW-1133">Transmembrane helix</keyword>
<dbReference type="EMBL" id="AJWZ01010567">
    <property type="protein sequence ID" value="EKC48078.1"/>
    <property type="molecule type" value="Genomic_DNA"/>
</dbReference>
<dbReference type="Gene3D" id="1.20.1110.10">
    <property type="entry name" value="Calcium-transporting ATPase, transmembrane domain"/>
    <property type="match status" value="1"/>
</dbReference>
<evidence type="ECO:0000256" key="1">
    <source>
        <dbReference type="SAM" id="Phobius"/>
    </source>
</evidence>
<proteinExistence type="predicted"/>
<organism evidence="3">
    <name type="scientific">human gut metagenome</name>
    <dbReference type="NCBI Taxonomy" id="408170"/>
    <lineage>
        <taxon>unclassified sequences</taxon>
        <taxon>metagenomes</taxon>
        <taxon>organismal metagenomes</taxon>
    </lineage>
</organism>
<feature type="transmembrane region" description="Helical" evidence="1">
    <location>
        <begin position="67"/>
        <end position="89"/>
    </location>
</feature>
<dbReference type="SUPFAM" id="SSF81665">
    <property type="entry name" value="Calcium ATPase, transmembrane domain M"/>
    <property type="match status" value="1"/>
</dbReference>
<gene>
    <name evidence="3" type="ORF">OBE_15373</name>
</gene>
<reference evidence="3" key="1">
    <citation type="journal article" date="2013" name="Environ. Microbiol.">
        <title>Microbiota from the distal guts of lean and obese adolescents exhibit partial functional redundancy besides clear differences in community structure.</title>
        <authorList>
            <person name="Ferrer M."/>
            <person name="Ruiz A."/>
            <person name="Lanza F."/>
            <person name="Haange S.B."/>
            <person name="Oberbach A."/>
            <person name="Till H."/>
            <person name="Bargiela R."/>
            <person name="Campoy C."/>
            <person name="Segura M.T."/>
            <person name="Richter M."/>
            <person name="von Bergen M."/>
            <person name="Seifert J."/>
            <person name="Suarez A."/>
        </authorList>
    </citation>
    <scope>NUCLEOTIDE SEQUENCE</scope>
</reference>
<dbReference type="AlphaFoldDB" id="K1RRR4"/>
<feature type="domain" description="Cation-transporting P-type ATPase C-terminal" evidence="2">
    <location>
        <begin position="3"/>
        <end position="122"/>
    </location>
</feature>
<keyword evidence="1" id="KW-0812">Transmembrane</keyword>
<protein>
    <submittedName>
        <fullName evidence="3">Magnesium-translocating P-type ATPase</fullName>
    </submittedName>
</protein>
<name>K1RRR4_9ZZZZ</name>
<keyword evidence="1" id="KW-0472">Membrane</keyword>
<dbReference type="Pfam" id="PF00689">
    <property type="entry name" value="Cation_ATPase_C"/>
    <property type="match status" value="1"/>
</dbReference>
<dbReference type="InterPro" id="IPR023298">
    <property type="entry name" value="ATPase_P-typ_TM_dom_sf"/>
</dbReference>
<sequence>MNVMGITSSLIDVLAFLGFWFLFGYNASKETFFQTAWFVECLISETMIIHYVRTAKRPFIESRANKWLTLGTFGTIIGTILTPILLHNIPSFHFEILPLKYYGFVILLLAIYSVLVEIIKKIYIKKNGEWL</sequence>
<evidence type="ECO:0000259" key="2">
    <source>
        <dbReference type="Pfam" id="PF00689"/>
    </source>
</evidence>